<dbReference type="AlphaFoldDB" id="A0A9D1JI40"/>
<dbReference type="GO" id="GO:0019748">
    <property type="term" value="P:secondary metabolic process"/>
    <property type="evidence" value="ECO:0007669"/>
    <property type="project" value="TreeGrafter"/>
</dbReference>
<evidence type="ECO:0000259" key="2">
    <source>
        <dbReference type="Pfam" id="PF04909"/>
    </source>
</evidence>
<dbReference type="Gene3D" id="3.20.20.140">
    <property type="entry name" value="Metal-dependent hydrolases"/>
    <property type="match status" value="1"/>
</dbReference>
<dbReference type="InterPro" id="IPR032466">
    <property type="entry name" value="Metal_Hydrolase"/>
</dbReference>
<feature type="domain" description="Amidohydrolase-related" evidence="2">
    <location>
        <begin position="10"/>
        <end position="269"/>
    </location>
</feature>
<accession>A0A9D1JI40</accession>
<dbReference type="InterPro" id="IPR006680">
    <property type="entry name" value="Amidohydro-rel"/>
</dbReference>
<proteinExistence type="predicted"/>
<dbReference type="EMBL" id="DVIR01000056">
    <property type="protein sequence ID" value="HIS24976.1"/>
    <property type="molecule type" value="Genomic_DNA"/>
</dbReference>
<evidence type="ECO:0000313" key="3">
    <source>
        <dbReference type="EMBL" id="HIS24976.1"/>
    </source>
</evidence>
<comment type="caution">
    <text evidence="3">The sequence shown here is derived from an EMBL/GenBank/DDBJ whole genome shotgun (WGS) entry which is preliminary data.</text>
</comment>
<organism evidence="3 4">
    <name type="scientific">Candidatus Faeciplasma gallinarum</name>
    <dbReference type="NCBI Taxonomy" id="2840799"/>
    <lineage>
        <taxon>Bacteria</taxon>
        <taxon>Bacillati</taxon>
        <taxon>Bacillota</taxon>
        <taxon>Clostridia</taxon>
        <taxon>Eubacteriales</taxon>
        <taxon>Oscillospiraceae</taxon>
        <taxon>Oscillospiraceae incertae sedis</taxon>
        <taxon>Candidatus Faeciplasma</taxon>
    </lineage>
</organism>
<dbReference type="Proteomes" id="UP000823982">
    <property type="component" value="Unassembled WGS sequence"/>
</dbReference>
<keyword evidence="1" id="KW-0456">Lyase</keyword>
<evidence type="ECO:0000313" key="4">
    <source>
        <dbReference type="Proteomes" id="UP000823982"/>
    </source>
</evidence>
<reference evidence="3" key="1">
    <citation type="submission" date="2020-10" db="EMBL/GenBank/DDBJ databases">
        <authorList>
            <person name="Gilroy R."/>
        </authorList>
    </citation>
    <scope>NUCLEOTIDE SEQUENCE</scope>
    <source>
        <strain evidence="3">CHK157-1446</strain>
    </source>
</reference>
<sequence length="281" mass="31826">MRAEKAYKIVDCHCHVYPDKIAQKASDSISKFYNLPVRFDGRAQTIKRLAREAGITKSIIFSVATKPSQTRSINEFIASEAAECGDMFAGLGTLHPDSDDLEGDMRRLLDLGLRGVKLHPDIQGFKLDDYRCLKIYEICEREGVPVLLHTGDSRFDNSNPNRLKPLLEIFTDLKFIGAHLGGYSVWESACEMLSGHDNFYADCSSSLYALTPEDALRIIRSYGADKVMFGTDFPMWEPAGELERLFKLDLSEDELEQILWKNANKMFKLGMDKDQLRKPAQ</sequence>
<dbReference type="PANTHER" id="PTHR21240">
    <property type="entry name" value="2-AMINO-3-CARBOXYLMUCONATE-6-SEMIALDEHYDE DECARBOXYLASE"/>
    <property type="match status" value="1"/>
</dbReference>
<dbReference type="CDD" id="cd01292">
    <property type="entry name" value="metallo-dependent_hydrolases"/>
    <property type="match status" value="1"/>
</dbReference>
<name>A0A9D1JI40_9FIRM</name>
<evidence type="ECO:0000256" key="1">
    <source>
        <dbReference type="ARBA" id="ARBA00023239"/>
    </source>
</evidence>
<dbReference type="GO" id="GO:0016787">
    <property type="term" value="F:hydrolase activity"/>
    <property type="evidence" value="ECO:0007669"/>
    <property type="project" value="InterPro"/>
</dbReference>
<reference evidence="3" key="2">
    <citation type="journal article" date="2021" name="PeerJ">
        <title>Extensive microbial diversity within the chicken gut microbiome revealed by metagenomics and culture.</title>
        <authorList>
            <person name="Gilroy R."/>
            <person name="Ravi A."/>
            <person name="Getino M."/>
            <person name="Pursley I."/>
            <person name="Horton D.L."/>
            <person name="Alikhan N.F."/>
            <person name="Baker D."/>
            <person name="Gharbi K."/>
            <person name="Hall N."/>
            <person name="Watson M."/>
            <person name="Adriaenssens E.M."/>
            <person name="Foster-Nyarko E."/>
            <person name="Jarju S."/>
            <person name="Secka A."/>
            <person name="Antonio M."/>
            <person name="Oren A."/>
            <person name="Chaudhuri R.R."/>
            <person name="La Ragione R."/>
            <person name="Hildebrand F."/>
            <person name="Pallen M.J."/>
        </authorList>
    </citation>
    <scope>NUCLEOTIDE SEQUENCE</scope>
    <source>
        <strain evidence="3">CHK157-1446</strain>
    </source>
</reference>
<gene>
    <name evidence="3" type="ORF">IAD01_06195</name>
</gene>
<dbReference type="GO" id="GO:0016831">
    <property type="term" value="F:carboxy-lyase activity"/>
    <property type="evidence" value="ECO:0007669"/>
    <property type="project" value="InterPro"/>
</dbReference>
<dbReference type="Pfam" id="PF04909">
    <property type="entry name" value="Amidohydro_2"/>
    <property type="match status" value="1"/>
</dbReference>
<dbReference type="GO" id="GO:0005737">
    <property type="term" value="C:cytoplasm"/>
    <property type="evidence" value="ECO:0007669"/>
    <property type="project" value="TreeGrafter"/>
</dbReference>
<dbReference type="PANTHER" id="PTHR21240:SF28">
    <property type="entry name" value="ISO-OROTATE DECARBOXYLASE (EUROFUNG)"/>
    <property type="match status" value="1"/>
</dbReference>
<protein>
    <submittedName>
        <fullName evidence="3">Amidohydrolase</fullName>
    </submittedName>
</protein>
<dbReference type="SUPFAM" id="SSF51556">
    <property type="entry name" value="Metallo-dependent hydrolases"/>
    <property type="match status" value="1"/>
</dbReference>
<dbReference type="InterPro" id="IPR032465">
    <property type="entry name" value="ACMSD"/>
</dbReference>